<reference evidence="4" key="2">
    <citation type="submission" date="2021-02" db="EMBL/GenBank/DDBJ databases">
        <title>Aspergillus chevalieri M1 genome sequence.</title>
        <authorList>
            <person name="Kadooka C."/>
            <person name="Mori K."/>
            <person name="Futagami T."/>
        </authorList>
    </citation>
    <scope>NUCLEOTIDE SEQUENCE</scope>
    <source>
        <strain evidence="4">M1</strain>
    </source>
</reference>
<reference evidence="4" key="1">
    <citation type="submission" date="2021-01" db="EMBL/GenBank/DDBJ databases">
        <authorList>
            <consortium name="Aspergillus chevalieri M1 genome sequencing consortium"/>
            <person name="Kazuki M."/>
            <person name="Futagami T."/>
        </authorList>
    </citation>
    <scope>NUCLEOTIDE SEQUENCE</scope>
    <source>
        <strain evidence="4">M1</strain>
    </source>
</reference>
<feature type="domain" description="Thioester reductase (TE)" evidence="3">
    <location>
        <begin position="45"/>
        <end position="102"/>
    </location>
</feature>
<dbReference type="PANTHER" id="PTHR44845">
    <property type="entry name" value="CARRIER DOMAIN-CONTAINING PROTEIN"/>
    <property type="match status" value="1"/>
</dbReference>
<keyword evidence="5" id="KW-1185">Reference proteome</keyword>
<dbReference type="RefSeq" id="XP_043131726.1">
    <property type="nucleotide sequence ID" value="XM_043281142.1"/>
</dbReference>
<evidence type="ECO:0000313" key="5">
    <source>
        <dbReference type="Proteomes" id="UP000637239"/>
    </source>
</evidence>
<evidence type="ECO:0000259" key="3">
    <source>
        <dbReference type="Pfam" id="PF07993"/>
    </source>
</evidence>
<organism evidence="4 5">
    <name type="scientific">Aspergillus chevalieri</name>
    <name type="common">Eurotium chevalieri</name>
    <dbReference type="NCBI Taxonomy" id="182096"/>
    <lineage>
        <taxon>Eukaryota</taxon>
        <taxon>Fungi</taxon>
        <taxon>Dikarya</taxon>
        <taxon>Ascomycota</taxon>
        <taxon>Pezizomycotina</taxon>
        <taxon>Eurotiomycetes</taxon>
        <taxon>Eurotiomycetidae</taxon>
        <taxon>Eurotiales</taxon>
        <taxon>Aspergillaceae</taxon>
        <taxon>Aspergillus</taxon>
        <taxon>Aspergillus subgen. Aspergillus</taxon>
    </lineage>
</organism>
<name>A0A7R7VEJ3_ASPCH</name>
<dbReference type="InterPro" id="IPR013120">
    <property type="entry name" value="FAR_NAD-bd"/>
</dbReference>
<protein>
    <submittedName>
        <fullName evidence="4">Large subunit of alpha-aminoadipate reductase</fullName>
    </submittedName>
</protein>
<dbReference type="Gene3D" id="3.40.50.720">
    <property type="entry name" value="NAD(P)-binding Rossmann-like Domain"/>
    <property type="match status" value="1"/>
</dbReference>
<dbReference type="AlphaFoldDB" id="A0A7R7VEJ3"/>
<proteinExistence type="predicted"/>
<evidence type="ECO:0000256" key="2">
    <source>
        <dbReference type="ARBA" id="ARBA00022553"/>
    </source>
</evidence>
<gene>
    <name evidence="4" type="primary">LYS2_1</name>
    <name evidence="4" type="ORF">ACHE_10606A</name>
</gene>
<evidence type="ECO:0000256" key="1">
    <source>
        <dbReference type="ARBA" id="ARBA00022450"/>
    </source>
</evidence>
<dbReference type="Pfam" id="PF07993">
    <property type="entry name" value="NAD_binding_4"/>
    <property type="match status" value="1"/>
</dbReference>
<dbReference type="EMBL" id="AP024416">
    <property type="protein sequence ID" value="BCR83204.1"/>
    <property type="molecule type" value="Genomic_DNA"/>
</dbReference>
<dbReference type="PANTHER" id="PTHR44845:SF1">
    <property type="entry name" value="L-2-AMINOADIPATE REDUCTASE"/>
    <property type="match status" value="1"/>
</dbReference>
<dbReference type="GeneID" id="66977563"/>
<evidence type="ECO:0000313" key="4">
    <source>
        <dbReference type="EMBL" id="BCR83204.1"/>
    </source>
</evidence>
<sequence length="345" mass="38243">MPYFQGILYPTLHERLERWAQWLQSLTVSFLTRDSPDNQQPDRHSEDEALERIRSTCRAYGFWNDVWTSRLQYIFGDLGKPQFHLSDSLWDDLTNCVNAVIHTELFSTGSTSTLKTEHYVQESENALAAGKAGVSNEGHLEAVEDRRELLSVLDLFSVTRPQDVRTPTPPPHISVSQVTGHPRLRFNQLLGALQLYGYNVPQVITCRQITRATTGYLYHFVASDLLSNTAAALRANAAWSGIDASAGAAVTEELVGLYASYLTKIGLLPTPTAVVTEPETFPEAELNEDECVAHTQLIKSTLNISTVEAFGGNSAFGTSWDFAAINLPRTTAPVHRPVKHSPFPS</sequence>
<dbReference type="Proteomes" id="UP000637239">
    <property type="component" value="Chromosome 1"/>
</dbReference>
<dbReference type="KEGG" id="ache:ACHE_10606A"/>
<accession>A0A7R7VEJ3</accession>
<keyword evidence="1" id="KW-0596">Phosphopantetheine</keyword>
<keyword evidence="2" id="KW-0597">Phosphoprotein</keyword>